<dbReference type="PANTHER" id="PTHR37323">
    <property type="entry name" value="GCN5-RELATED N-ACETYLTRANSFERASE"/>
    <property type="match status" value="1"/>
</dbReference>
<evidence type="ECO:0000256" key="1">
    <source>
        <dbReference type="ARBA" id="ARBA00005189"/>
    </source>
</evidence>
<evidence type="ECO:0000256" key="3">
    <source>
        <dbReference type="ARBA" id="ARBA00022679"/>
    </source>
</evidence>
<gene>
    <name evidence="7" type="ORF">CDA63_07140</name>
</gene>
<dbReference type="AlphaFoldDB" id="A0A246FLZ1"/>
<dbReference type="SUPFAM" id="SSF55729">
    <property type="entry name" value="Acyl-CoA N-acyltransferases (Nat)"/>
    <property type="match status" value="1"/>
</dbReference>
<feature type="region of interest" description="Disordered" evidence="6">
    <location>
        <begin position="1"/>
        <end position="30"/>
    </location>
</feature>
<dbReference type="GO" id="GO:0016746">
    <property type="term" value="F:acyltransferase activity"/>
    <property type="evidence" value="ECO:0007669"/>
    <property type="project" value="UniProtKB-KW"/>
</dbReference>
<evidence type="ECO:0000256" key="5">
    <source>
        <dbReference type="ARBA" id="ARBA00023315"/>
    </source>
</evidence>
<evidence type="ECO:0000256" key="2">
    <source>
        <dbReference type="ARBA" id="ARBA00022516"/>
    </source>
</evidence>
<reference evidence="7 8" key="1">
    <citation type="submission" date="2017-06" db="EMBL/GenBank/DDBJ databases">
        <title>Hymenobacter amundsenii sp. nov. isolated from regoliths in Antarctica.</title>
        <authorList>
            <person name="Sedlacek I."/>
            <person name="Kralova S."/>
            <person name="Pantucek R."/>
            <person name="Svec P."/>
            <person name="Holochova P."/>
            <person name="Stankova E."/>
            <person name="Vrbovska V."/>
            <person name="Busse H.-J."/>
        </authorList>
    </citation>
    <scope>NUCLEOTIDE SEQUENCE [LARGE SCALE GENOMIC DNA]</scope>
    <source>
        <strain evidence="7 8">CCM 8682</strain>
    </source>
</reference>
<evidence type="ECO:0008006" key="9">
    <source>
        <dbReference type="Google" id="ProtNLM"/>
    </source>
</evidence>
<dbReference type="Gene3D" id="3.40.630.30">
    <property type="match status" value="1"/>
</dbReference>
<dbReference type="OrthoDB" id="1113830at2"/>
<organism evidence="7 8">
    <name type="scientific">Hymenobacter amundsenii</name>
    <dbReference type="NCBI Taxonomy" id="2006685"/>
    <lineage>
        <taxon>Bacteria</taxon>
        <taxon>Pseudomonadati</taxon>
        <taxon>Bacteroidota</taxon>
        <taxon>Cytophagia</taxon>
        <taxon>Cytophagales</taxon>
        <taxon>Hymenobacteraceae</taxon>
        <taxon>Hymenobacter</taxon>
    </lineage>
</organism>
<accession>A0A246FLZ1</accession>
<comment type="caution">
    <text evidence="7">The sequence shown here is derived from an EMBL/GenBank/DDBJ whole genome shotgun (WGS) entry which is preliminary data.</text>
</comment>
<dbReference type="EMBL" id="NIRR01000008">
    <property type="protein sequence ID" value="OWP63758.1"/>
    <property type="molecule type" value="Genomic_DNA"/>
</dbReference>
<protein>
    <recommendedName>
        <fullName evidence="9">GNAT family N-acetyltransferase</fullName>
    </recommendedName>
</protein>
<keyword evidence="3" id="KW-0808">Transferase</keyword>
<evidence type="ECO:0000313" key="8">
    <source>
        <dbReference type="Proteomes" id="UP000197277"/>
    </source>
</evidence>
<comment type="pathway">
    <text evidence="1">Lipid metabolism.</text>
</comment>
<dbReference type="Pfam" id="PF13444">
    <property type="entry name" value="Acetyltransf_5"/>
    <property type="match status" value="1"/>
</dbReference>
<sequence>MAGAACKHMDVSSDSRDWPAGSWGRASLGPRQPVGQPWAQLRELRDLGTGYHHLNGREFIGQLLRDLRITVTFDAAELRQVPERGAFVALANQQGGLLEALVLLHVLGEVRPELVAVANEVLAPLLPCLPRQQALARSCQPAARPSAPTVARLLSYLHNDLPLGLFATGPAAPRTRLFRVASNPARDATASQLLTHARVPVLPVCLSVSGRPVRSLQRLLLPLLRFAHLPAEVLRRQGQTVHLRIGARVSAAALVQLPAAKRLPHLLARAAALATGAAQSEEAPAWPPAAPVPAVPAALLEADLAALRPNRRLLRHGRWEVYLAKQTELPHVLPEIGRLRELGARAADAGTGQALDLDGYDTYYRHLLLYDREARQLVGACRVGRGRNIMREMGKRGFYLHSLYGLKKEMRPLLRESLEVGRAFIRAEYQAQPLPPALLWKGVAEYLALHPEYRYLIGTVNLSNQFPDLSKTALATRLAAHISSSEALAPFVLPRKTVRYRPLASAATATPGCSAEKLPELPDSAALMASWQLPGVPELLRPYLKQQVHLLGFHLDPRGNTLEGLLLLDARELPARTHQLLRRYGAARNS</sequence>
<keyword evidence="4" id="KW-0443">Lipid metabolism</keyword>
<proteinExistence type="predicted"/>
<evidence type="ECO:0000256" key="4">
    <source>
        <dbReference type="ARBA" id="ARBA00023098"/>
    </source>
</evidence>
<keyword evidence="5" id="KW-0012">Acyltransferase</keyword>
<name>A0A246FLZ1_9BACT</name>
<dbReference type="InterPro" id="IPR016181">
    <property type="entry name" value="Acyl_CoA_acyltransferase"/>
</dbReference>
<feature type="compositionally biased region" description="Basic and acidic residues" evidence="6">
    <location>
        <begin position="7"/>
        <end position="17"/>
    </location>
</feature>
<evidence type="ECO:0000313" key="7">
    <source>
        <dbReference type="EMBL" id="OWP63758.1"/>
    </source>
</evidence>
<dbReference type="Proteomes" id="UP000197277">
    <property type="component" value="Unassembled WGS sequence"/>
</dbReference>
<keyword evidence="8" id="KW-1185">Reference proteome</keyword>
<dbReference type="GO" id="GO:0006629">
    <property type="term" value="P:lipid metabolic process"/>
    <property type="evidence" value="ECO:0007669"/>
    <property type="project" value="UniProtKB-KW"/>
</dbReference>
<dbReference type="InterPro" id="IPR052351">
    <property type="entry name" value="Ornithine_N-alpha-AT"/>
</dbReference>
<dbReference type="PANTHER" id="PTHR37323:SF1">
    <property type="entry name" value="L-ORNITHINE N(ALPHA)-ACYLTRANSFERASE"/>
    <property type="match status" value="1"/>
</dbReference>
<keyword evidence="2" id="KW-0444">Lipid biosynthesis</keyword>
<evidence type="ECO:0000256" key="6">
    <source>
        <dbReference type="SAM" id="MobiDB-lite"/>
    </source>
</evidence>